<comment type="caution">
    <text evidence="1">The sequence shown here is derived from an EMBL/GenBank/DDBJ whole genome shotgun (WGS) entry which is preliminary data.</text>
</comment>
<dbReference type="Proteomes" id="UP000321598">
    <property type="component" value="Unassembled WGS sequence"/>
</dbReference>
<gene>
    <name evidence="1" type="ORF">SAR03_17950</name>
</gene>
<organism evidence="1 2">
    <name type="scientific">Staphylococcus arlettae</name>
    <dbReference type="NCBI Taxonomy" id="29378"/>
    <lineage>
        <taxon>Bacteria</taxon>
        <taxon>Bacillati</taxon>
        <taxon>Bacillota</taxon>
        <taxon>Bacilli</taxon>
        <taxon>Bacillales</taxon>
        <taxon>Staphylococcaceae</taxon>
        <taxon>Staphylococcus</taxon>
    </lineage>
</organism>
<proteinExistence type="predicted"/>
<evidence type="ECO:0000313" key="2">
    <source>
        <dbReference type="Proteomes" id="UP000321598"/>
    </source>
</evidence>
<protein>
    <submittedName>
        <fullName evidence="1">Uncharacterized protein</fullName>
    </submittedName>
</protein>
<name>A0ABQ0XYN6_9STAP</name>
<keyword evidence="2" id="KW-1185">Reference proteome</keyword>
<sequence length="64" mass="7680">MKNSNSKRLYFVILLMKMNGNTVTKVIFFESTVLYTICLHKNSKMKTTKLYQIKIFYNIFFEDV</sequence>
<accession>A0ABQ0XYN6</accession>
<reference evidence="1 2" key="1">
    <citation type="submission" date="2019-07" db="EMBL/GenBank/DDBJ databases">
        <title>Whole genome shotgun sequence of Staphylococcus arlettae NBRC 109765.</title>
        <authorList>
            <person name="Hosoyama A."/>
            <person name="Uohara A."/>
            <person name="Ohji S."/>
            <person name="Ichikawa N."/>
        </authorList>
    </citation>
    <scope>NUCLEOTIDE SEQUENCE [LARGE SCALE GENOMIC DNA]</scope>
    <source>
        <strain evidence="1 2">NBRC 109765</strain>
    </source>
</reference>
<evidence type="ECO:0000313" key="1">
    <source>
        <dbReference type="EMBL" id="GEQ00758.1"/>
    </source>
</evidence>
<dbReference type="EMBL" id="BKAV01000020">
    <property type="protein sequence ID" value="GEQ00758.1"/>
    <property type="molecule type" value="Genomic_DNA"/>
</dbReference>